<proteinExistence type="predicted"/>
<sequence length="452" mass="46181">MKNPARILSAVTVASIVVGAFTGTASAELNALPCVSGGPTSADSADASALNPVLANKMRGHMTAYNTSCARAVVERVKVRGFNQRAAAIALATTIVESSNANLDGGDLDSVGLYQQRESWGSFAERTNPQIATDKFLDTMTRFYPNGSWNTAAIGDVAADVQRPREDLRFKYGVEANDAVKIANHLWPTGVNRGKADLMRANADGSLTAWQNNGVLAGGSWAAPATAGNAGTVEHARLKYGDLNADGKADLVRVNADGSMTAWQNNAALGGSWAAPVTAGNAGGGDSTRVRLADLNGDNKADLIVINGDGSLTAWQNNNALGGSWAAPVMAGNVGTTDQSQVRFGDLNGDGKADLIRVAPDGGMTGWLNNNALGGSWSAPAVLGNAGAGGTAGVRLADLNADGKADLIRVGTDGGLTAWLNNNAYAGSWAAPAAIGNAGTTDPTRAEFADLG</sequence>
<keyword evidence="1 2" id="KW-0732">Signal</keyword>
<feature type="chain" id="PRO_5016396867" evidence="2">
    <location>
        <begin position="28"/>
        <end position="452"/>
    </location>
</feature>
<comment type="caution">
    <text evidence="3">The sequence shown here is derived from an EMBL/GenBank/DDBJ whole genome shotgun (WGS) entry which is preliminary data.</text>
</comment>
<dbReference type="RefSeq" id="WP_109637859.1">
    <property type="nucleotide sequence ID" value="NZ_QGHB01000005.1"/>
</dbReference>
<dbReference type="Proteomes" id="UP000246005">
    <property type="component" value="Unassembled WGS sequence"/>
</dbReference>
<evidence type="ECO:0000313" key="4">
    <source>
        <dbReference type="Proteomes" id="UP000246005"/>
    </source>
</evidence>
<dbReference type="InterPro" id="IPR028994">
    <property type="entry name" value="Integrin_alpha_N"/>
</dbReference>
<dbReference type="AlphaFoldDB" id="A0A316HZD4"/>
<dbReference type="InterPro" id="IPR013517">
    <property type="entry name" value="FG-GAP"/>
</dbReference>
<dbReference type="PANTHER" id="PTHR44103">
    <property type="entry name" value="PROPROTEIN CONVERTASE P"/>
    <property type="match status" value="1"/>
</dbReference>
<evidence type="ECO:0000256" key="2">
    <source>
        <dbReference type="SAM" id="SignalP"/>
    </source>
</evidence>
<dbReference type="Pfam" id="PF13517">
    <property type="entry name" value="FG-GAP_3"/>
    <property type="match status" value="1"/>
</dbReference>
<dbReference type="Gene3D" id="2.130.10.130">
    <property type="entry name" value="Integrin alpha, N-terminal"/>
    <property type="match status" value="1"/>
</dbReference>
<name>A0A316HZD4_9PSEU</name>
<accession>A0A316HZD4</accession>
<dbReference type="EMBL" id="QGHB01000005">
    <property type="protein sequence ID" value="PWK86519.1"/>
    <property type="molecule type" value="Genomic_DNA"/>
</dbReference>
<evidence type="ECO:0000256" key="1">
    <source>
        <dbReference type="ARBA" id="ARBA00022729"/>
    </source>
</evidence>
<dbReference type="SUPFAM" id="SSF69318">
    <property type="entry name" value="Integrin alpha N-terminal domain"/>
    <property type="match status" value="1"/>
</dbReference>
<gene>
    <name evidence="3" type="ORF">C8D88_105568</name>
</gene>
<reference evidence="3 4" key="1">
    <citation type="submission" date="2018-05" db="EMBL/GenBank/DDBJ databases">
        <title>Genomic Encyclopedia of Type Strains, Phase IV (KMG-IV): sequencing the most valuable type-strain genomes for metagenomic binning, comparative biology and taxonomic classification.</title>
        <authorList>
            <person name="Goeker M."/>
        </authorList>
    </citation>
    <scope>NUCLEOTIDE SEQUENCE [LARGE SCALE GENOMIC DNA]</scope>
    <source>
        <strain evidence="3 4">DSM 45480</strain>
    </source>
</reference>
<protein>
    <submittedName>
        <fullName evidence="3">VCBS repeat protein</fullName>
    </submittedName>
</protein>
<feature type="signal peptide" evidence="2">
    <location>
        <begin position="1"/>
        <end position="27"/>
    </location>
</feature>
<evidence type="ECO:0000313" key="3">
    <source>
        <dbReference type="EMBL" id="PWK86519.1"/>
    </source>
</evidence>
<organism evidence="3 4">
    <name type="scientific">Lentzea atacamensis</name>
    <dbReference type="NCBI Taxonomy" id="531938"/>
    <lineage>
        <taxon>Bacteria</taxon>
        <taxon>Bacillati</taxon>
        <taxon>Actinomycetota</taxon>
        <taxon>Actinomycetes</taxon>
        <taxon>Pseudonocardiales</taxon>
        <taxon>Pseudonocardiaceae</taxon>
        <taxon>Lentzea</taxon>
    </lineage>
</organism>
<dbReference type="PANTHER" id="PTHR44103:SF1">
    <property type="entry name" value="PROPROTEIN CONVERTASE P"/>
    <property type="match status" value="1"/>
</dbReference>